<protein>
    <submittedName>
        <fullName evidence="1">Uncharacterized protein</fullName>
    </submittedName>
</protein>
<sequence length="68" mass="7787">MVAVSANKTMTGAPCVFCRTENGRRHRRQEDYKDVWESCIIFGKNRNEAERVGNNLLSSRSIPTLESR</sequence>
<dbReference type="EMBL" id="JARAKH010000022">
    <property type="protein sequence ID" value="KAK8392482.1"/>
    <property type="molecule type" value="Genomic_DNA"/>
</dbReference>
<reference evidence="1 2" key="1">
    <citation type="submission" date="2023-03" db="EMBL/GenBank/DDBJ databases">
        <title>High-quality genome of Scylla paramamosain provides insights in environmental adaptation.</title>
        <authorList>
            <person name="Zhang L."/>
        </authorList>
    </citation>
    <scope>NUCLEOTIDE SEQUENCE [LARGE SCALE GENOMIC DNA]</scope>
    <source>
        <strain evidence="1">LZ_2023a</strain>
        <tissue evidence="1">Muscle</tissue>
    </source>
</reference>
<proteinExistence type="predicted"/>
<accession>A0AAW0U127</accession>
<comment type="caution">
    <text evidence="1">The sequence shown here is derived from an EMBL/GenBank/DDBJ whole genome shotgun (WGS) entry which is preliminary data.</text>
</comment>
<name>A0AAW0U127_SCYPA</name>
<evidence type="ECO:0000313" key="1">
    <source>
        <dbReference type="EMBL" id="KAK8392482.1"/>
    </source>
</evidence>
<keyword evidence="2" id="KW-1185">Reference proteome</keyword>
<evidence type="ECO:0000313" key="2">
    <source>
        <dbReference type="Proteomes" id="UP001487740"/>
    </source>
</evidence>
<organism evidence="1 2">
    <name type="scientific">Scylla paramamosain</name>
    <name type="common">Mud crab</name>
    <dbReference type="NCBI Taxonomy" id="85552"/>
    <lineage>
        <taxon>Eukaryota</taxon>
        <taxon>Metazoa</taxon>
        <taxon>Ecdysozoa</taxon>
        <taxon>Arthropoda</taxon>
        <taxon>Crustacea</taxon>
        <taxon>Multicrustacea</taxon>
        <taxon>Malacostraca</taxon>
        <taxon>Eumalacostraca</taxon>
        <taxon>Eucarida</taxon>
        <taxon>Decapoda</taxon>
        <taxon>Pleocyemata</taxon>
        <taxon>Brachyura</taxon>
        <taxon>Eubrachyura</taxon>
        <taxon>Portunoidea</taxon>
        <taxon>Portunidae</taxon>
        <taxon>Portuninae</taxon>
        <taxon>Scylla</taxon>
    </lineage>
</organism>
<dbReference type="Proteomes" id="UP001487740">
    <property type="component" value="Unassembled WGS sequence"/>
</dbReference>
<dbReference type="AlphaFoldDB" id="A0AAW0U127"/>
<gene>
    <name evidence="1" type="ORF">O3P69_014684</name>
</gene>